<reference evidence="2" key="1">
    <citation type="submission" date="2021-01" db="EMBL/GenBank/DDBJ databases">
        <authorList>
            <consortium name="Genoscope - CEA"/>
            <person name="William W."/>
        </authorList>
    </citation>
    <scope>NUCLEOTIDE SEQUENCE</scope>
</reference>
<evidence type="ECO:0000313" key="3">
    <source>
        <dbReference type="Proteomes" id="UP000689195"/>
    </source>
</evidence>
<organism evidence="2 3">
    <name type="scientific">Paramecium pentaurelia</name>
    <dbReference type="NCBI Taxonomy" id="43138"/>
    <lineage>
        <taxon>Eukaryota</taxon>
        <taxon>Sar</taxon>
        <taxon>Alveolata</taxon>
        <taxon>Ciliophora</taxon>
        <taxon>Intramacronucleata</taxon>
        <taxon>Oligohymenophorea</taxon>
        <taxon>Peniculida</taxon>
        <taxon>Parameciidae</taxon>
        <taxon>Paramecium</taxon>
    </lineage>
</organism>
<proteinExistence type="predicted"/>
<keyword evidence="1" id="KW-0175">Coiled coil</keyword>
<feature type="coiled-coil region" evidence="1">
    <location>
        <begin position="117"/>
        <end position="296"/>
    </location>
</feature>
<dbReference type="EMBL" id="CAJJDO010000013">
    <property type="protein sequence ID" value="CAD8144577.1"/>
    <property type="molecule type" value="Genomic_DNA"/>
</dbReference>
<keyword evidence="3" id="KW-1185">Reference proteome</keyword>
<sequence>MRTNKNNEDGTYWKLQYEQLKKQKKIFYSNDTNQQLVTQLQDKCLKQEQQIDKLNQLIKQATPSKISDPSIEDYEIIKVQFKTQIDQKDSMILQLQRDNLNIQKIALEQLKKSDFQIEQQRCQITQLKQQIEEQNQLISHLQQKLLQEQQETKEFKEKIIICEKMNEALEQTIDTLNQKNQTNREKQNKEVQQWMQKHKKLEQEYIILKTKIEDLSKSNFGKYSIENLDLVSVIDKINEKINQLQDECKGVKQEKQQLSSENTQLSERLKQVEINYQKQLQQIQELQTEINYQKLKAKSSSPNLDEQQQDIPQIIIQASEDDNQDDNQFIQEDLQQET</sequence>
<evidence type="ECO:0000313" key="2">
    <source>
        <dbReference type="EMBL" id="CAD8144577.1"/>
    </source>
</evidence>
<dbReference type="OrthoDB" id="311219at2759"/>
<name>A0A8S1SZC0_9CILI</name>
<accession>A0A8S1SZC0</accession>
<dbReference type="Proteomes" id="UP000689195">
    <property type="component" value="Unassembled WGS sequence"/>
</dbReference>
<evidence type="ECO:0000256" key="1">
    <source>
        <dbReference type="SAM" id="Coils"/>
    </source>
</evidence>
<dbReference type="AlphaFoldDB" id="A0A8S1SZC0"/>
<protein>
    <submittedName>
        <fullName evidence="2">Uncharacterized protein</fullName>
    </submittedName>
</protein>
<gene>
    <name evidence="2" type="ORF">PPENT_87.1.T0130294</name>
</gene>
<comment type="caution">
    <text evidence="2">The sequence shown here is derived from an EMBL/GenBank/DDBJ whole genome shotgun (WGS) entry which is preliminary data.</text>
</comment>